<evidence type="ECO:0000256" key="1">
    <source>
        <dbReference type="SAM" id="SignalP"/>
    </source>
</evidence>
<feature type="signal peptide" evidence="1">
    <location>
        <begin position="1"/>
        <end position="21"/>
    </location>
</feature>
<dbReference type="PROSITE" id="PS51257">
    <property type="entry name" value="PROKAR_LIPOPROTEIN"/>
    <property type="match status" value="1"/>
</dbReference>
<dbReference type="STRING" id="1121895.GCA_000378485_03899"/>
<comment type="caution">
    <text evidence="2">The sequence shown here is derived from an EMBL/GenBank/DDBJ whole genome shotgun (WGS) entry which is preliminary data.</text>
</comment>
<dbReference type="OrthoDB" id="713689at2"/>
<protein>
    <submittedName>
        <fullName evidence="2">Type 1 periplasmic binding fold superfamily protein</fullName>
    </submittedName>
</protein>
<name>A0A0A2M9E4_9FLAO</name>
<dbReference type="eggNOG" id="ENOG5030EVG">
    <property type="taxonomic scope" value="Bacteria"/>
</dbReference>
<proteinExistence type="predicted"/>
<evidence type="ECO:0000313" key="2">
    <source>
        <dbReference type="EMBL" id="KGO84920.1"/>
    </source>
</evidence>
<sequence length="188" mass="19489">MKNFKILALALATIVSFSSCSDDDSVAAPVNEEEVLTTITATFTPATGGTPIVLMSRDLDGEGPAAPVVTVSGNFTAGSDYTGAVTFLNETTTPVTNTTLEIQEESLDHQLFFQQSGLGIFAYADRDANDHPIGLSFTYKAAAASARGNLTITLRHLPNKSGANVSAGDITNAGGGTDAEVTFPVVVQ</sequence>
<dbReference type="AlphaFoldDB" id="A0A0A2M9E4"/>
<keyword evidence="1" id="KW-0732">Signal</keyword>
<reference evidence="2 3" key="1">
    <citation type="submission" date="2013-09" db="EMBL/GenBank/DDBJ databases">
        <authorList>
            <person name="Zeng Z."/>
            <person name="Chen C."/>
        </authorList>
    </citation>
    <scope>NUCLEOTIDE SEQUENCE [LARGE SCALE GENOMIC DNA]</scope>
    <source>
        <strain evidence="2 3">WB 3.3-2</strain>
    </source>
</reference>
<gene>
    <name evidence="2" type="ORF">Q765_19010</name>
</gene>
<dbReference type="RefSeq" id="WP_020215077.1">
    <property type="nucleotide sequence ID" value="NZ_JRLX01000031.1"/>
</dbReference>
<accession>A0A0A2M9E4</accession>
<keyword evidence="3" id="KW-1185">Reference proteome</keyword>
<feature type="chain" id="PRO_5001991851" evidence="1">
    <location>
        <begin position="22"/>
        <end position="188"/>
    </location>
</feature>
<organism evidence="2 3">
    <name type="scientific">Flavobacterium rivuli WB 3.3-2 = DSM 21788</name>
    <dbReference type="NCBI Taxonomy" id="1121895"/>
    <lineage>
        <taxon>Bacteria</taxon>
        <taxon>Pseudomonadati</taxon>
        <taxon>Bacteroidota</taxon>
        <taxon>Flavobacteriia</taxon>
        <taxon>Flavobacteriales</taxon>
        <taxon>Flavobacteriaceae</taxon>
        <taxon>Flavobacterium</taxon>
    </lineage>
</organism>
<evidence type="ECO:0000313" key="3">
    <source>
        <dbReference type="Proteomes" id="UP000030152"/>
    </source>
</evidence>
<dbReference type="Proteomes" id="UP000030152">
    <property type="component" value="Unassembled WGS sequence"/>
</dbReference>
<dbReference type="EMBL" id="JRLX01000031">
    <property type="protein sequence ID" value="KGO84920.1"/>
    <property type="molecule type" value="Genomic_DNA"/>
</dbReference>